<dbReference type="EMBL" id="MASJ01000008">
    <property type="protein sequence ID" value="OCS86749.1"/>
    <property type="molecule type" value="Genomic_DNA"/>
</dbReference>
<reference evidence="1 2" key="1">
    <citation type="submission" date="2016-07" db="EMBL/GenBank/DDBJ databases">
        <title>Caryophanon tenue genome sequencing.</title>
        <authorList>
            <person name="Verma A."/>
            <person name="Pal Y."/>
            <person name="Krishnamurthi S."/>
        </authorList>
    </citation>
    <scope>NUCLEOTIDE SEQUENCE [LARGE SCALE GENOMIC DNA]</scope>
    <source>
        <strain evidence="1 2">DSM 14152</strain>
    </source>
</reference>
<dbReference type="AlphaFoldDB" id="A0A1C0YI04"/>
<protein>
    <submittedName>
        <fullName evidence="1">Uncharacterized protein</fullName>
    </submittedName>
</protein>
<dbReference type="STRING" id="33978.A6M13_12370"/>
<organism evidence="1 2">
    <name type="scientific">Caryophanon tenue</name>
    <dbReference type="NCBI Taxonomy" id="33978"/>
    <lineage>
        <taxon>Bacteria</taxon>
        <taxon>Bacillati</taxon>
        <taxon>Bacillota</taxon>
        <taxon>Bacilli</taxon>
        <taxon>Bacillales</taxon>
        <taxon>Caryophanaceae</taxon>
        <taxon>Caryophanon</taxon>
    </lineage>
</organism>
<accession>A0A1C0YI04</accession>
<evidence type="ECO:0000313" key="1">
    <source>
        <dbReference type="EMBL" id="OCS86749.1"/>
    </source>
</evidence>
<evidence type="ECO:0000313" key="2">
    <source>
        <dbReference type="Proteomes" id="UP000093199"/>
    </source>
</evidence>
<dbReference type="OrthoDB" id="2678393at2"/>
<dbReference type="Proteomes" id="UP000093199">
    <property type="component" value="Unassembled WGS sequence"/>
</dbReference>
<sequence>MFSNEQLHHMVQQHIISEQYPYSDKDDRTLHHYLKPLLAELSRATIRYVVERDHFGSGYASYIKVFCYEDAFVNIEENQWTQHKQMEGLQVLISRLAPVIVIGPGSESVTYHHGKQCGGSAVMLDGPDNLYIEPQFEALQHYLIRLFMKYHFTVLQREELAEPFAYDGTIPTLSRSKGKYLVWDAVFYWED</sequence>
<name>A0A1C0YI04_9BACL</name>
<dbReference type="RefSeq" id="WP_066544332.1">
    <property type="nucleotide sequence ID" value="NZ_MASJ01000008.1"/>
</dbReference>
<gene>
    <name evidence="1" type="ORF">A6M13_12370</name>
</gene>
<comment type="caution">
    <text evidence="1">The sequence shown here is derived from an EMBL/GenBank/DDBJ whole genome shotgun (WGS) entry which is preliminary data.</text>
</comment>
<proteinExistence type="predicted"/>
<keyword evidence="2" id="KW-1185">Reference proteome</keyword>